<proteinExistence type="predicted"/>
<name>A0ABP5YNS5_STRLO</name>
<dbReference type="Pfam" id="PF02518">
    <property type="entry name" value="HATPase_c"/>
    <property type="match status" value="1"/>
</dbReference>
<dbReference type="PANTHER" id="PTHR45436:SF5">
    <property type="entry name" value="SENSOR HISTIDINE KINASE TRCS"/>
    <property type="match status" value="1"/>
</dbReference>
<keyword evidence="8 11" id="KW-1133">Transmembrane helix</keyword>
<dbReference type="InterPro" id="IPR003594">
    <property type="entry name" value="HATPase_dom"/>
</dbReference>
<dbReference type="Proteomes" id="UP001501777">
    <property type="component" value="Unassembled WGS sequence"/>
</dbReference>
<evidence type="ECO:0000256" key="5">
    <source>
        <dbReference type="ARBA" id="ARBA00022679"/>
    </source>
</evidence>
<gene>
    <name evidence="13" type="ORF">GCM10010276_21920</name>
</gene>
<keyword evidence="5" id="KW-0808">Transferase</keyword>
<dbReference type="Gene3D" id="1.10.287.130">
    <property type="match status" value="1"/>
</dbReference>
<dbReference type="CDD" id="cd00082">
    <property type="entry name" value="HisKA"/>
    <property type="match status" value="1"/>
</dbReference>
<dbReference type="SUPFAM" id="SSF47384">
    <property type="entry name" value="Homodimeric domain of signal transducing histidine kinase"/>
    <property type="match status" value="1"/>
</dbReference>
<dbReference type="PRINTS" id="PR00344">
    <property type="entry name" value="BCTRLSENSOR"/>
</dbReference>
<dbReference type="PROSITE" id="PS50109">
    <property type="entry name" value="HIS_KIN"/>
    <property type="match status" value="1"/>
</dbReference>
<sequence length="425" mass="44767">MTATTRISRLRWWLSTVFALTSAIGLVSLTLFAIRNNDTAWRAGTDDDLSVQTAEVISVIGFRDPTRPDLGDLVDGFDASCPQVTVFSRTGAQLAVTRAAGGHCSRVREADLRAVAVAAIRDGDSAEADGQTEDGHHVRLRAEAFPGLEGDEPVGTVVAAADTTTDEAEHRRFAFLLSVGCALLVALSAPIGHLLSGRATRPALTALQQQEAFLAEAAHDLRTPAASLRALAEIALHQDGEDRDAALRRTVRLATRMGDLLDALLTRARLEAGVAQVCREPLRLDQLVEAVVDDTAADGHQVTVRAEETVVVGDPELLQRAVANLLGNALTHGHAPSRPAEVEITVTADGTLTLDDAGPGIPPGLADSLFKRYHSGSGSTGLGLSIASWIAHAHGGTLTSGPSPLGGARFTLRIPARQRPKPGRL</sequence>
<dbReference type="SUPFAM" id="SSF55874">
    <property type="entry name" value="ATPase domain of HSP90 chaperone/DNA topoisomerase II/histidine kinase"/>
    <property type="match status" value="1"/>
</dbReference>
<evidence type="ECO:0000256" key="3">
    <source>
        <dbReference type="ARBA" id="ARBA00012438"/>
    </source>
</evidence>
<evidence type="ECO:0000259" key="12">
    <source>
        <dbReference type="PROSITE" id="PS50109"/>
    </source>
</evidence>
<evidence type="ECO:0000256" key="1">
    <source>
        <dbReference type="ARBA" id="ARBA00000085"/>
    </source>
</evidence>
<dbReference type="InterPro" id="IPR003661">
    <property type="entry name" value="HisK_dim/P_dom"/>
</dbReference>
<dbReference type="InterPro" id="IPR036890">
    <property type="entry name" value="HATPase_C_sf"/>
</dbReference>
<feature type="domain" description="Histidine kinase" evidence="12">
    <location>
        <begin position="216"/>
        <end position="418"/>
    </location>
</feature>
<evidence type="ECO:0000256" key="9">
    <source>
        <dbReference type="ARBA" id="ARBA00023012"/>
    </source>
</evidence>
<feature type="transmembrane region" description="Helical" evidence="11">
    <location>
        <begin position="12"/>
        <end position="34"/>
    </location>
</feature>
<dbReference type="EC" id="2.7.13.3" evidence="3"/>
<dbReference type="CDD" id="cd00075">
    <property type="entry name" value="HATPase"/>
    <property type="match status" value="1"/>
</dbReference>
<evidence type="ECO:0000313" key="14">
    <source>
        <dbReference type="Proteomes" id="UP001501777"/>
    </source>
</evidence>
<comment type="catalytic activity">
    <reaction evidence="1">
        <text>ATP + protein L-histidine = ADP + protein N-phospho-L-histidine.</text>
        <dbReference type="EC" id="2.7.13.3"/>
    </reaction>
</comment>
<dbReference type="EMBL" id="BAAASG010000006">
    <property type="protein sequence ID" value="GAA2483896.1"/>
    <property type="molecule type" value="Genomic_DNA"/>
</dbReference>
<keyword evidence="4" id="KW-0597">Phosphoprotein</keyword>
<feature type="transmembrane region" description="Helical" evidence="11">
    <location>
        <begin position="173"/>
        <end position="195"/>
    </location>
</feature>
<protein>
    <recommendedName>
        <fullName evidence="3">histidine kinase</fullName>
        <ecNumber evidence="3">2.7.13.3</ecNumber>
    </recommendedName>
</protein>
<accession>A0ABP5YNS5</accession>
<dbReference type="Pfam" id="PF00512">
    <property type="entry name" value="HisKA"/>
    <property type="match status" value="1"/>
</dbReference>
<evidence type="ECO:0000256" key="6">
    <source>
        <dbReference type="ARBA" id="ARBA00022692"/>
    </source>
</evidence>
<keyword evidence="6 11" id="KW-0812">Transmembrane</keyword>
<keyword evidence="9" id="KW-0902">Two-component regulatory system</keyword>
<dbReference type="PANTHER" id="PTHR45436">
    <property type="entry name" value="SENSOR HISTIDINE KINASE YKOH"/>
    <property type="match status" value="1"/>
</dbReference>
<organism evidence="13 14">
    <name type="scientific">Streptomyces longisporus</name>
    <dbReference type="NCBI Taxonomy" id="1948"/>
    <lineage>
        <taxon>Bacteria</taxon>
        <taxon>Bacillati</taxon>
        <taxon>Actinomycetota</taxon>
        <taxon>Actinomycetes</taxon>
        <taxon>Kitasatosporales</taxon>
        <taxon>Streptomycetaceae</taxon>
        <taxon>Streptomyces</taxon>
    </lineage>
</organism>
<keyword evidence="7" id="KW-0418">Kinase</keyword>
<dbReference type="SMART" id="SM00387">
    <property type="entry name" value="HATPase_c"/>
    <property type="match status" value="1"/>
</dbReference>
<evidence type="ECO:0000256" key="11">
    <source>
        <dbReference type="SAM" id="Phobius"/>
    </source>
</evidence>
<keyword evidence="14" id="KW-1185">Reference proteome</keyword>
<reference evidence="14" key="1">
    <citation type="journal article" date="2019" name="Int. J. Syst. Evol. Microbiol.">
        <title>The Global Catalogue of Microorganisms (GCM) 10K type strain sequencing project: providing services to taxonomists for standard genome sequencing and annotation.</title>
        <authorList>
            <consortium name="The Broad Institute Genomics Platform"/>
            <consortium name="The Broad Institute Genome Sequencing Center for Infectious Disease"/>
            <person name="Wu L."/>
            <person name="Ma J."/>
        </authorList>
    </citation>
    <scope>NUCLEOTIDE SEQUENCE [LARGE SCALE GENOMIC DNA]</scope>
    <source>
        <strain evidence="14">JCM 4395</strain>
    </source>
</reference>
<comment type="subcellular location">
    <subcellularLocation>
        <location evidence="2">Cell membrane</location>
    </subcellularLocation>
</comment>
<evidence type="ECO:0000256" key="2">
    <source>
        <dbReference type="ARBA" id="ARBA00004236"/>
    </source>
</evidence>
<evidence type="ECO:0000256" key="4">
    <source>
        <dbReference type="ARBA" id="ARBA00022553"/>
    </source>
</evidence>
<evidence type="ECO:0000313" key="13">
    <source>
        <dbReference type="EMBL" id="GAA2483896.1"/>
    </source>
</evidence>
<dbReference type="InterPro" id="IPR050428">
    <property type="entry name" value="TCS_sensor_his_kinase"/>
</dbReference>
<evidence type="ECO:0000256" key="8">
    <source>
        <dbReference type="ARBA" id="ARBA00022989"/>
    </source>
</evidence>
<dbReference type="InterPro" id="IPR004358">
    <property type="entry name" value="Sig_transdc_His_kin-like_C"/>
</dbReference>
<comment type="caution">
    <text evidence="13">The sequence shown here is derived from an EMBL/GenBank/DDBJ whole genome shotgun (WGS) entry which is preliminary data.</text>
</comment>
<evidence type="ECO:0000256" key="10">
    <source>
        <dbReference type="ARBA" id="ARBA00023136"/>
    </source>
</evidence>
<keyword evidence="10 11" id="KW-0472">Membrane</keyword>
<dbReference type="RefSeq" id="WP_344399953.1">
    <property type="nucleotide sequence ID" value="NZ_BAAASG010000006.1"/>
</dbReference>
<dbReference type="InterPro" id="IPR036097">
    <property type="entry name" value="HisK_dim/P_sf"/>
</dbReference>
<dbReference type="InterPro" id="IPR005467">
    <property type="entry name" value="His_kinase_dom"/>
</dbReference>
<evidence type="ECO:0000256" key="7">
    <source>
        <dbReference type="ARBA" id="ARBA00022777"/>
    </source>
</evidence>
<dbReference type="SMART" id="SM00388">
    <property type="entry name" value="HisKA"/>
    <property type="match status" value="1"/>
</dbReference>
<dbReference type="Gene3D" id="3.30.565.10">
    <property type="entry name" value="Histidine kinase-like ATPase, C-terminal domain"/>
    <property type="match status" value="1"/>
</dbReference>